<proteinExistence type="predicted"/>
<dbReference type="PANTHER" id="PTHR43328:SF1">
    <property type="entry name" value="N-ACETYLTRANSFERASE DOMAIN-CONTAINING PROTEIN"/>
    <property type="match status" value="1"/>
</dbReference>
<evidence type="ECO:0000313" key="3">
    <source>
        <dbReference type="Proteomes" id="UP001501436"/>
    </source>
</evidence>
<dbReference type="Proteomes" id="UP001501436">
    <property type="component" value="Unassembled WGS sequence"/>
</dbReference>
<dbReference type="Gene3D" id="3.40.630.30">
    <property type="match status" value="1"/>
</dbReference>
<comment type="caution">
    <text evidence="2">The sequence shown here is derived from an EMBL/GenBank/DDBJ whole genome shotgun (WGS) entry which is preliminary data.</text>
</comment>
<dbReference type="SUPFAM" id="SSF55729">
    <property type="entry name" value="Acyl-CoA N-acyltransferases (Nat)"/>
    <property type="match status" value="1"/>
</dbReference>
<organism evidence="2 3">
    <name type="scientific">Mucilaginibacter defluvii</name>
    <dbReference type="NCBI Taxonomy" id="1196019"/>
    <lineage>
        <taxon>Bacteria</taxon>
        <taxon>Pseudomonadati</taxon>
        <taxon>Bacteroidota</taxon>
        <taxon>Sphingobacteriia</taxon>
        <taxon>Sphingobacteriales</taxon>
        <taxon>Sphingobacteriaceae</taxon>
        <taxon>Mucilaginibacter</taxon>
    </lineage>
</organism>
<dbReference type="InterPro" id="IPR016181">
    <property type="entry name" value="Acyl_CoA_acyltransferase"/>
</dbReference>
<keyword evidence="3" id="KW-1185">Reference proteome</keyword>
<evidence type="ECO:0000259" key="1">
    <source>
        <dbReference type="PROSITE" id="PS51186"/>
    </source>
</evidence>
<name>A0ABP9FZ37_9SPHI</name>
<dbReference type="InterPro" id="IPR000182">
    <property type="entry name" value="GNAT_dom"/>
</dbReference>
<reference evidence="3" key="1">
    <citation type="journal article" date="2019" name="Int. J. Syst. Evol. Microbiol.">
        <title>The Global Catalogue of Microorganisms (GCM) 10K type strain sequencing project: providing services to taxonomists for standard genome sequencing and annotation.</title>
        <authorList>
            <consortium name="The Broad Institute Genomics Platform"/>
            <consortium name="The Broad Institute Genome Sequencing Center for Infectious Disease"/>
            <person name="Wu L."/>
            <person name="Ma J."/>
        </authorList>
    </citation>
    <scope>NUCLEOTIDE SEQUENCE [LARGE SCALE GENOMIC DNA]</scope>
    <source>
        <strain evidence="3">JCM 18283</strain>
    </source>
</reference>
<dbReference type="Pfam" id="PF13302">
    <property type="entry name" value="Acetyltransf_3"/>
    <property type="match status" value="1"/>
</dbReference>
<gene>
    <name evidence="2" type="ORF">GCM10023313_27660</name>
</gene>
<dbReference type="EMBL" id="BAABJI010000002">
    <property type="protein sequence ID" value="GAA4922205.1"/>
    <property type="molecule type" value="Genomic_DNA"/>
</dbReference>
<accession>A0ABP9FZ37</accession>
<dbReference type="RefSeq" id="WP_345331804.1">
    <property type="nucleotide sequence ID" value="NZ_BAABJI010000002.1"/>
</dbReference>
<dbReference type="PROSITE" id="PS51186">
    <property type="entry name" value="GNAT"/>
    <property type="match status" value="1"/>
</dbReference>
<dbReference type="PANTHER" id="PTHR43328">
    <property type="entry name" value="ACETYLTRANSFERASE-RELATED"/>
    <property type="match status" value="1"/>
</dbReference>
<feature type="domain" description="N-acetyltransferase" evidence="1">
    <location>
        <begin position="10"/>
        <end position="164"/>
    </location>
</feature>
<evidence type="ECO:0000313" key="2">
    <source>
        <dbReference type="EMBL" id="GAA4922205.1"/>
    </source>
</evidence>
<protein>
    <submittedName>
        <fullName evidence="2">GNAT family N-acetyltransferase</fullName>
    </submittedName>
</protein>
<sequence length="164" mass="18490">MVKLWGFDNVPAERLQQLADNYNIARNLRDMFPHPYVITDAEEFIQCAIDGSIPHVFGIFNEDEFIGVGGITVKTDIHRNSAEIGYWLGEPYWGKGYATAAVKLLTDYAFNIGLVRVFAGVFAHNKASQRVLEKAGYTLEAVLRSAITKYGEVFDEHLYAIVKR</sequence>